<name>A0A1L9SPI4_9EURO</name>
<reference evidence="3" key="1">
    <citation type="journal article" date="2017" name="Genome Biol.">
        <title>Comparative genomics reveals high biological diversity and specific adaptations in the industrially and medically important fungal genus Aspergillus.</title>
        <authorList>
            <person name="de Vries R.P."/>
            <person name="Riley R."/>
            <person name="Wiebenga A."/>
            <person name="Aguilar-Osorio G."/>
            <person name="Amillis S."/>
            <person name="Uchima C.A."/>
            <person name="Anderluh G."/>
            <person name="Asadollahi M."/>
            <person name="Askin M."/>
            <person name="Barry K."/>
            <person name="Battaglia E."/>
            <person name="Bayram O."/>
            <person name="Benocci T."/>
            <person name="Braus-Stromeyer S.A."/>
            <person name="Caldana C."/>
            <person name="Canovas D."/>
            <person name="Cerqueira G.C."/>
            <person name="Chen F."/>
            <person name="Chen W."/>
            <person name="Choi C."/>
            <person name="Clum A."/>
            <person name="Dos Santos R.A."/>
            <person name="Damasio A.R."/>
            <person name="Diallinas G."/>
            <person name="Emri T."/>
            <person name="Fekete E."/>
            <person name="Flipphi M."/>
            <person name="Freyberg S."/>
            <person name="Gallo A."/>
            <person name="Gournas C."/>
            <person name="Habgood R."/>
            <person name="Hainaut M."/>
            <person name="Harispe M.L."/>
            <person name="Henrissat B."/>
            <person name="Hilden K.S."/>
            <person name="Hope R."/>
            <person name="Hossain A."/>
            <person name="Karabika E."/>
            <person name="Karaffa L."/>
            <person name="Karanyi Z."/>
            <person name="Krasevec N."/>
            <person name="Kuo A."/>
            <person name="Kusch H."/>
            <person name="LaButti K."/>
            <person name="Lagendijk E.L."/>
            <person name="Lapidus A."/>
            <person name="Levasseur A."/>
            <person name="Lindquist E."/>
            <person name="Lipzen A."/>
            <person name="Logrieco A.F."/>
            <person name="MacCabe A."/>
            <person name="Maekelae M.R."/>
            <person name="Malavazi I."/>
            <person name="Melin P."/>
            <person name="Meyer V."/>
            <person name="Mielnichuk N."/>
            <person name="Miskei M."/>
            <person name="Molnar A.P."/>
            <person name="Mule G."/>
            <person name="Ngan C.Y."/>
            <person name="Orejas M."/>
            <person name="Orosz E."/>
            <person name="Ouedraogo J.P."/>
            <person name="Overkamp K.M."/>
            <person name="Park H.-S."/>
            <person name="Perrone G."/>
            <person name="Piumi F."/>
            <person name="Punt P.J."/>
            <person name="Ram A.F."/>
            <person name="Ramon A."/>
            <person name="Rauscher S."/>
            <person name="Record E."/>
            <person name="Riano-Pachon D.M."/>
            <person name="Robert V."/>
            <person name="Roehrig J."/>
            <person name="Ruller R."/>
            <person name="Salamov A."/>
            <person name="Salih N.S."/>
            <person name="Samson R.A."/>
            <person name="Sandor E."/>
            <person name="Sanguinetti M."/>
            <person name="Schuetze T."/>
            <person name="Sepcic K."/>
            <person name="Shelest E."/>
            <person name="Sherlock G."/>
            <person name="Sophianopoulou V."/>
            <person name="Squina F.M."/>
            <person name="Sun H."/>
            <person name="Susca A."/>
            <person name="Todd R.B."/>
            <person name="Tsang A."/>
            <person name="Unkles S.E."/>
            <person name="van de Wiele N."/>
            <person name="van Rossen-Uffink D."/>
            <person name="Oliveira J.V."/>
            <person name="Vesth T.C."/>
            <person name="Visser J."/>
            <person name="Yu J.-H."/>
            <person name="Zhou M."/>
            <person name="Andersen M.R."/>
            <person name="Archer D.B."/>
            <person name="Baker S.E."/>
            <person name="Benoit I."/>
            <person name="Brakhage A.A."/>
            <person name="Braus G.H."/>
            <person name="Fischer R."/>
            <person name="Frisvad J.C."/>
            <person name="Goldman G.H."/>
            <person name="Houbraken J."/>
            <person name="Oakley B."/>
            <person name="Pocsi I."/>
            <person name="Scazzocchio C."/>
            <person name="Seiboth B."/>
            <person name="vanKuyk P.A."/>
            <person name="Wortman J."/>
            <person name="Dyer P.S."/>
            <person name="Grigoriev I.V."/>
        </authorList>
    </citation>
    <scope>NUCLEOTIDE SEQUENCE [LARGE SCALE GENOMIC DNA]</scope>
    <source>
        <strain evidence="3">CBS 506.65</strain>
    </source>
</reference>
<evidence type="ECO:0000313" key="2">
    <source>
        <dbReference type="EMBL" id="OJJ48957.1"/>
    </source>
</evidence>
<dbReference type="Proteomes" id="UP000184188">
    <property type="component" value="Unassembled WGS sequence"/>
</dbReference>
<sequence>MSLSNIGWKFSGRSQWQTLSLGGFSADETELGRSLRVSTDQFTSIIYTDDEIEAGHPPILLQRWNVEKISFYYYLFLLFYSLSSIVPLGCLWQTVFPSIDAELVSDSYSVSF</sequence>
<keyword evidence="1" id="KW-0812">Transmembrane</keyword>
<organism evidence="2 3">
    <name type="scientific">Penicilliopsis zonata CBS 506.65</name>
    <dbReference type="NCBI Taxonomy" id="1073090"/>
    <lineage>
        <taxon>Eukaryota</taxon>
        <taxon>Fungi</taxon>
        <taxon>Dikarya</taxon>
        <taxon>Ascomycota</taxon>
        <taxon>Pezizomycotina</taxon>
        <taxon>Eurotiomycetes</taxon>
        <taxon>Eurotiomycetidae</taxon>
        <taxon>Eurotiales</taxon>
        <taxon>Aspergillaceae</taxon>
        <taxon>Penicilliopsis</taxon>
    </lineage>
</organism>
<evidence type="ECO:0000313" key="3">
    <source>
        <dbReference type="Proteomes" id="UP000184188"/>
    </source>
</evidence>
<protein>
    <submittedName>
        <fullName evidence="2">Uncharacterized protein</fullName>
    </submittedName>
</protein>
<dbReference type="AlphaFoldDB" id="A0A1L9SPI4"/>
<proteinExistence type="predicted"/>
<accession>A0A1L9SPI4</accession>
<evidence type="ECO:0000256" key="1">
    <source>
        <dbReference type="SAM" id="Phobius"/>
    </source>
</evidence>
<dbReference type="EMBL" id="KV878338">
    <property type="protein sequence ID" value="OJJ48957.1"/>
    <property type="molecule type" value="Genomic_DNA"/>
</dbReference>
<keyword evidence="1" id="KW-1133">Transmembrane helix</keyword>
<keyword evidence="1" id="KW-0472">Membrane</keyword>
<feature type="transmembrane region" description="Helical" evidence="1">
    <location>
        <begin position="71"/>
        <end position="95"/>
    </location>
</feature>
<keyword evidence="3" id="KW-1185">Reference proteome</keyword>
<dbReference type="VEuPathDB" id="FungiDB:ASPZODRAFT_129301"/>
<dbReference type="RefSeq" id="XP_022583467.1">
    <property type="nucleotide sequence ID" value="XM_022722236.1"/>
</dbReference>
<dbReference type="GeneID" id="34608701"/>
<gene>
    <name evidence="2" type="ORF">ASPZODRAFT_129301</name>
</gene>